<dbReference type="InterPro" id="IPR001106">
    <property type="entry name" value="Aromatic_Lyase"/>
</dbReference>
<comment type="catalytic activity">
    <reaction evidence="5 8">
        <text>L-histidine = trans-urocanate + NH4(+)</text>
        <dbReference type="Rhea" id="RHEA:21232"/>
        <dbReference type="ChEBI" id="CHEBI:17771"/>
        <dbReference type="ChEBI" id="CHEBI:28938"/>
        <dbReference type="ChEBI" id="CHEBI:57595"/>
        <dbReference type="EC" id="4.3.1.3"/>
    </reaction>
</comment>
<dbReference type="PANTHER" id="PTHR10362">
    <property type="entry name" value="HISTIDINE AMMONIA-LYASE"/>
    <property type="match status" value="1"/>
</dbReference>
<evidence type="ECO:0000256" key="3">
    <source>
        <dbReference type="ARBA" id="ARBA00022808"/>
    </source>
</evidence>
<dbReference type="InterPro" id="IPR022313">
    <property type="entry name" value="Phe/His_NH3-lyase_AS"/>
</dbReference>
<evidence type="ECO:0000256" key="7">
    <source>
        <dbReference type="RuleBase" id="RU003954"/>
    </source>
</evidence>
<dbReference type="CDD" id="cd00332">
    <property type="entry name" value="PAL-HAL"/>
    <property type="match status" value="1"/>
</dbReference>
<comment type="subcellular location">
    <subcellularLocation>
        <location evidence="9">Cytoplasm</location>
    </subcellularLocation>
</comment>
<dbReference type="Gene3D" id="1.10.275.10">
    <property type="entry name" value="Fumarase/aspartase (N-terminal domain)"/>
    <property type="match status" value="1"/>
</dbReference>
<dbReference type="NCBIfam" id="NF006871">
    <property type="entry name" value="PRK09367.1"/>
    <property type="match status" value="1"/>
</dbReference>
<organism evidence="10 11">
    <name type="scientific">Roseovarius spongiae</name>
    <dbReference type="NCBI Taxonomy" id="2320272"/>
    <lineage>
        <taxon>Bacteria</taxon>
        <taxon>Pseudomonadati</taxon>
        <taxon>Pseudomonadota</taxon>
        <taxon>Alphaproteobacteria</taxon>
        <taxon>Rhodobacterales</taxon>
        <taxon>Roseobacteraceae</taxon>
        <taxon>Roseovarius</taxon>
    </lineage>
</organism>
<dbReference type="Gene3D" id="1.20.200.10">
    <property type="entry name" value="Fumarase/aspartase (Central domain)"/>
    <property type="match status" value="1"/>
</dbReference>
<sequence length="493" mass="51435">MDFWAQVHEGGVELRLSDAATARIDAARRTVADIIAKGGALYGINTGSGRLAGRIIPDEDVLALQRNLVVSHAIGSGPPLSKGETRLVMAMKIAALAQGHSGVRVELVERLVEMFNRGLLPVIPSQGSVGASGDLTPLAHVAAALIGVGEVRVGEDVLPAAEALAQAGFAPLEFQPKEGMALLNGTQVSTALAISGLIGARGALDSAVVTGALSTEALLGQVTAFDPRIHAIRRQPGQAEIARRLRALLDGSGFRDKAREEGRVQDPYCLRCQPQVYGACLDLLDQAAATLEREADAVTDNPLVFPDTGEILSGGNFHAEPVAFAADIIAMAICEIGSLSERRLAMLIDESLSGLPPFLTDEPGVSTGFMSGQITAAAMVAENRQKAHPASVDSVPTVANYEDHVSMATHGARRLGAMVETLHNILAVELLAAVEGCEHRGLALGPPLDAVAALVRGRVARMNRDRHFGPDFNAAREMIGSGAVAALCAKAVS</sequence>
<evidence type="ECO:0000256" key="4">
    <source>
        <dbReference type="ARBA" id="ARBA00023239"/>
    </source>
</evidence>
<dbReference type="GO" id="GO:0004397">
    <property type="term" value="F:histidine ammonia-lyase activity"/>
    <property type="evidence" value="ECO:0007669"/>
    <property type="project" value="UniProtKB-UniRule"/>
</dbReference>
<comment type="similarity">
    <text evidence="7">Belongs to the PAL/histidase family.</text>
</comment>
<dbReference type="SUPFAM" id="SSF48557">
    <property type="entry name" value="L-aspartase-like"/>
    <property type="match status" value="1"/>
</dbReference>
<dbReference type="InterPro" id="IPR008948">
    <property type="entry name" value="L-Aspartase-like"/>
</dbReference>
<dbReference type="GO" id="GO:0005737">
    <property type="term" value="C:cytoplasm"/>
    <property type="evidence" value="ECO:0007669"/>
    <property type="project" value="UniProtKB-SubCell"/>
</dbReference>
<gene>
    <name evidence="10" type="primary">hutH</name>
    <name evidence="10" type="ORF">D6850_04225</name>
</gene>
<dbReference type="Proteomes" id="UP000281128">
    <property type="component" value="Unassembled WGS sequence"/>
</dbReference>
<dbReference type="UniPathway" id="UPA00379">
    <property type="reaction ID" value="UER00549"/>
</dbReference>
<evidence type="ECO:0000256" key="2">
    <source>
        <dbReference type="ARBA" id="ARBA00012994"/>
    </source>
</evidence>
<dbReference type="EC" id="4.3.1.3" evidence="2 6"/>
<evidence type="ECO:0000313" key="11">
    <source>
        <dbReference type="Proteomes" id="UP000281128"/>
    </source>
</evidence>
<dbReference type="NCBIfam" id="TIGR01225">
    <property type="entry name" value="hutH"/>
    <property type="match status" value="1"/>
</dbReference>
<evidence type="ECO:0000256" key="8">
    <source>
        <dbReference type="RuleBase" id="RU004479"/>
    </source>
</evidence>
<evidence type="ECO:0000313" key="10">
    <source>
        <dbReference type="EMBL" id="RKF16752.1"/>
    </source>
</evidence>
<dbReference type="EMBL" id="RAPE01000001">
    <property type="protein sequence ID" value="RKF16752.1"/>
    <property type="molecule type" value="Genomic_DNA"/>
</dbReference>
<keyword evidence="4 7" id="KW-0456">Lyase</keyword>
<dbReference type="OrthoDB" id="9806955at2"/>
<keyword evidence="3 8" id="KW-0369">Histidine metabolism</keyword>
<dbReference type="AlphaFoldDB" id="A0A3A8BBH5"/>
<dbReference type="PROSITE" id="PS00488">
    <property type="entry name" value="PAL_HISTIDASE"/>
    <property type="match status" value="1"/>
</dbReference>
<keyword evidence="11" id="KW-1185">Reference proteome</keyword>
<evidence type="ECO:0000256" key="9">
    <source>
        <dbReference type="RuleBase" id="RU004480"/>
    </source>
</evidence>
<comment type="caution">
    <text evidence="10">The sequence shown here is derived from an EMBL/GenBank/DDBJ whole genome shotgun (WGS) entry which is preliminary data.</text>
</comment>
<dbReference type="InterPro" id="IPR005921">
    <property type="entry name" value="HutH"/>
</dbReference>
<dbReference type="InterPro" id="IPR024083">
    <property type="entry name" value="Fumarase/histidase_N"/>
</dbReference>
<evidence type="ECO:0000256" key="1">
    <source>
        <dbReference type="ARBA" id="ARBA00005113"/>
    </source>
</evidence>
<protein>
    <recommendedName>
        <fullName evidence="2 6">Histidine ammonia-lyase</fullName>
        <ecNumber evidence="2 6">4.3.1.3</ecNumber>
    </recommendedName>
</protein>
<name>A0A3A8BBH5_9RHOB</name>
<dbReference type="GO" id="GO:0019556">
    <property type="term" value="P:L-histidine catabolic process to glutamate and formamide"/>
    <property type="evidence" value="ECO:0007669"/>
    <property type="project" value="UniProtKB-UniPathway"/>
</dbReference>
<dbReference type="RefSeq" id="WP_121164063.1">
    <property type="nucleotide sequence ID" value="NZ_RAPE01000001.1"/>
</dbReference>
<accession>A0A3A8BBH5</accession>
<reference evidence="10 11" key="1">
    <citation type="submission" date="2018-09" db="EMBL/GenBank/DDBJ databases">
        <title>Roseovarius spongiae sp. nov., isolated from a marine sponge.</title>
        <authorList>
            <person name="Zhuang L."/>
            <person name="Luo L."/>
        </authorList>
    </citation>
    <scope>NUCLEOTIDE SEQUENCE [LARGE SCALE GENOMIC DNA]</scope>
    <source>
        <strain evidence="10 11">HN-E21</strain>
    </source>
</reference>
<proteinExistence type="inferred from homology"/>
<dbReference type="FunFam" id="1.20.200.10:FF:000003">
    <property type="entry name" value="Histidine ammonia-lyase"/>
    <property type="match status" value="1"/>
</dbReference>
<comment type="pathway">
    <text evidence="1 8">Amino-acid degradation; L-histidine degradation into L-glutamate; N-formimidoyl-L-glutamate from L-histidine: step 1/3.</text>
</comment>
<evidence type="ECO:0000256" key="5">
    <source>
        <dbReference type="ARBA" id="ARBA00049269"/>
    </source>
</evidence>
<evidence type="ECO:0000256" key="6">
    <source>
        <dbReference type="NCBIfam" id="TIGR01225"/>
    </source>
</evidence>
<dbReference type="FunFam" id="1.10.275.10:FF:000005">
    <property type="entry name" value="Histidine ammonia-lyase"/>
    <property type="match status" value="1"/>
</dbReference>
<dbReference type="Pfam" id="PF00221">
    <property type="entry name" value="Lyase_aromatic"/>
    <property type="match status" value="1"/>
</dbReference>
<dbReference type="GO" id="GO:0019557">
    <property type="term" value="P:L-histidine catabolic process to glutamate and formate"/>
    <property type="evidence" value="ECO:0007669"/>
    <property type="project" value="UniProtKB-UniPathway"/>
</dbReference>